<name>A0ABU6JHI6_9BURK</name>
<dbReference type="SMART" id="SM00754">
    <property type="entry name" value="CHRD"/>
    <property type="match status" value="1"/>
</dbReference>
<comment type="caution">
    <text evidence="2">The sequence shown here is derived from an EMBL/GenBank/DDBJ whole genome shotgun (WGS) entry which is preliminary data.</text>
</comment>
<organism evidence="2 3">
    <name type="scientific">Noviherbaspirillum album</name>
    <dbReference type="NCBI Taxonomy" id="3080276"/>
    <lineage>
        <taxon>Bacteria</taxon>
        <taxon>Pseudomonadati</taxon>
        <taxon>Pseudomonadota</taxon>
        <taxon>Betaproteobacteria</taxon>
        <taxon>Burkholderiales</taxon>
        <taxon>Oxalobacteraceae</taxon>
        <taxon>Noviherbaspirillum</taxon>
    </lineage>
</organism>
<evidence type="ECO:0000313" key="2">
    <source>
        <dbReference type="EMBL" id="MEC4723128.1"/>
    </source>
</evidence>
<dbReference type="EMBL" id="JAWIIV010000044">
    <property type="protein sequence ID" value="MEC4723128.1"/>
    <property type="molecule type" value="Genomic_DNA"/>
</dbReference>
<gene>
    <name evidence="2" type="ORF">RY831_28620</name>
</gene>
<dbReference type="Proteomes" id="UP001352263">
    <property type="component" value="Unassembled WGS sequence"/>
</dbReference>
<dbReference type="PROSITE" id="PS51257">
    <property type="entry name" value="PROKAR_LIPOPROTEIN"/>
    <property type="match status" value="1"/>
</dbReference>
<reference evidence="2 3" key="1">
    <citation type="submission" date="2023-10" db="EMBL/GenBank/DDBJ databases">
        <title>Noviherbaspirillum sp. CPCC 100848 genome assembly.</title>
        <authorList>
            <person name="Li X.Y."/>
            <person name="Fang X.M."/>
        </authorList>
    </citation>
    <scope>NUCLEOTIDE SEQUENCE [LARGE SCALE GENOMIC DNA]</scope>
    <source>
        <strain evidence="2 3">CPCC 100848</strain>
    </source>
</reference>
<dbReference type="RefSeq" id="WP_326509751.1">
    <property type="nucleotide sequence ID" value="NZ_JAWIIV010000044.1"/>
</dbReference>
<keyword evidence="3" id="KW-1185">Reference proteome</keyword>
<proteinExistence type="predicted"/>
<dbReference type="Pfam" id="PF07452">
    <property type="entry name" value="CHRD"/>
    <property type="match status" value="1"/>
</dbReference>
<sequence length="155" mass="16184">MNVPKKKSVRCATSLALVLSLGLLGGCDTMSGMMGKMGLGGSKTTLELKGENEVPPVATKASGRSTITVADDRTVSGSVLIEDMNANAAHIHRGAKGENGPVILPLTKTSDKAFSVPANARLTESQFADYKAGNLYINVHSPTHPAGELRVQLKP</sequence>
<evidence type="ECO:0000313" key="3">
    <source>
        <dbReference type="Proteomes" id="UP001352263"/>
    </source>
</evidence>
<accession>A0ABU6JHI6</accession>
<protein>
    <submittedName>
        <fullName evidence="2">CHRD domain-containing protein</fullName>
    </submittedName>
</protein>
<evidence type="ECO:0000259" key="1">
    <source>
        <dbReference type="SMART" id="SM00754"/>
    </source>
</evidence>
<dbReference type="InterPro" id="IPR010895">
    <property type="entry name" value="CHRD"/>
</dbReference>
<feature type="domain" description="CHRD" evidence="1">
    <location>
        <begin position="42"/>
        <end position="155"/>
    </location>
</feature>